<dbReference type="GO" id="GO:0004066">
    <property type="term" value="F:asparagine synthase (glutamine-hydrolyzing) activity"/>
    <property type="evidence" value="ECO:0007669"/>
    <property type="project" value="InterPro"/>
</dbReference>
<evidence type="ECO:0000313" key="2">
    <source>
        <dbReference type="Proteomes" id="UP000637578"/>
    </source>
</evidence>
<evidence type="ECO:0008006" key="3">
    <source>
        <dbReference type="Google" id="ProtNLM"/>
    </source>
</evidence>
<dbReference type="InterPro" id="IPR014729">
    <property type="entry name" value="Rossmann-like_a/b/a_fold"/>
</dbReference>
<reference evidence="1" key="1">
    <citation type="journal article" date="2014" name="Int. J. Syst. Evol. Microbiol.">
        <title>Complete genome sequence of Corynebacterium casei LMG S-19264T (=DSM 44701T), isolated from a smear-ripened cheese.</title>
        <authorList>
            <consortium name="US DOE Joint Genome Institute (JGI-PGF)"/>
            <person name="Walter F."/>
            <person name="Albersmeier A."/>
            <person name="Kalinowski J."/>
            <person name="Ruckert C."/>
        </authorList>
    </citation>
    <scope>NUCLEOTIDE SEQUENCE</scope>
    <source>
        <strain evidence="1">CGMCC 4.5737</strain>
    </source>
</reference>
<dbReference type="GO" id="GO:0006529">
    <property type="term" value="P:asparagine biosynthetic process"/>
    <property type="evidence" value="ECO:0007669"/>
    <property type="project" value="InterPro"/>
</dbReference>
<keyword evidence="2" id="KW-1185">Reference proteome</keyword>
<dbReference type="InterPro" id="IPR046030">
    <property type="entry name" value="DUF5988"/>
</dbReference>
<dbReference type="Pfam" id="PF19450">
    <property type="entry name" value="DUF5988"/>
    <property type="match status" value="1"/>
</dbReference>
<dbReference type="EMBL" id="BMMK01000060">
    <property type="protein sequence ID" value="GGM83174.1"/>
    <property type="molecule type" value="Genomic_DNA"/>
</dbReference>
<comment type="caution">
    <text evidence="1">The sequence shown here is derived from an EMBL/GenBank/DDBJ whole genome shotgun (WGS) entry which is preliminary data.</text>
</comment>
<dbReference type="SUPFAM" id="SSF52402">
    <property type="entry name" value="Adenine nucleotide alpha hydrolases-like"/>
    <property type="match status" value="1"/>
</dbReference>
<proteinExistence type="predicted"/>
<accession>A0A8J3FZS1</accession>
<name>A0A8J3FZS1_9PSEU</name>
<protein>
    <recommendedName>
        <fullName evidence="3">Asparagine synthetase domain-containing protein</fullName>
    </recommendedName>
</protein>
<sequence>MRRGRGELVADVPLGFMLSGGLDSSVLSTLGDRYLRADYEHFEPTGSFRESDGRRLPVFQWSYRTVVAE</sequence>
<organism evidence="1 2">
    <name type="scientific">Longimycelium tulufanense</name>
    <dbReference type="NCBI Taxonomy" id="907463"/>
    <lineage>
        <taxon>Bacteria</taxon>
        <taxon>Bacillati</taxon>
        <taxon>Actinomycetota</taxon>
        <taxon>Actinomycetes</taxon>
        <taxon>Pseudonocardiales</taxon>
        <taxon>Pseudonocardiaceae</taxon>
        <taxon>Longimycelium</taxon>
    </lineage>
</organism>
<reference evidence="1" key="2">
    <citation type="submission" date="2020-09" db="EMBL/GenBank/DDBJ databases">
        <authorList>
            <person name="Sun Q."/>
            <person name="Zhou Y."/>
        </authorList>
    </citation>
    <scope>NUCLEOTIDE SEQUENCE</scope>
    <source>
        <strain evidence="1">CGMCC 4.5737</strain>
    </source>
</reference>
<dbReference type="Gene3D" id="3.40.50.620">
    <property type="entry name" value="HUPs"/>
    <property type="match status" value="1"/>
</dbReference>
<evidence type="ECO:0000313" key="1">
    <source>
        <dbReference type="EMBL" id="GGM83174.1"/>
    </source>
</evidence>
<dbReference type="AlphaFoldDB" id="A0A8J3FZS1"/>
<dbReference type="Proteomes" id="UP000637578">
    <property type="component" value="Unassembled WGS sequence"/>
</dbReference>
<dbReference type="RefSeq" id="WP_189062012.1">
    <property type="nucleotide sequence ID" value="NZ_BMMK01000060.1"/>
</dbReference>
<gene>
    <name evidence="1" type="ORF">GCM10012275_62230</name>
</gene>